<feature type="signal peptide" evidence="2">
    <location>
        <begin position="1"/>
        <end position="28"/>
    </location>
</feature>
<feature type="chain" id="PRO_5029706032" description="PE-PGRS family protein" evidence="2">
    <location>
        <begin position="29"/>
        <end position="406"/>
    </location>
</feature>
<protein>
    <recommendedName>
        <fullName evidence="5">PE-PGRS family protein</fullName>
    </recommendedName>
</protein>
<dbReference type="KEGG" id="mhev:MHEL_11210"/>
<feature type="region of interest" description="Disordered" evidence="1">
    <location>
        <begin position="338"/>
        <end position="406"/>
    </location>
</feature>
<evidence type="ECO:0000313" key="4">
    <source>
        <dbReference type="Proteomes" id="UP000467148"/>
    </source>
</evidence>
<reference evidence="3 4" key="1">
    <citation type="journal article" date="2019" name="Emerg. Microbes Infect.">
        <title>Comprehensive subspecies identification of 175 nontuberculous mycobacteria species based on 7547 genomic profiles.</title>
        <authorList>
            <person name="Matsumoto Y."/>
            <person name="Kinjo T."/>
            <person name="Motooka D."/>
            <person name="Nabeya D."/>
            <person name="Jung N."/>
            <person name="Uechi K."/>
            <person name="Horii T."/>
            <person name="Iida T."/>
            <person name="Fujita J."/>
            <person name="Nakamura S."/>
        </authorList>
    </citation>
    <scope>NUCLEOTIDE SEQUENCE [LARGE SCALE GENOMIC DNA]</scope>
    <source>
        <strain evidence="3 4">JCM 30396</strain>
    </source>
</reference>
<dbReference type="RefSeq" id="WP_163746623.1">
    <property type="nucleotide sequence ID" value="NZ_AP022596.1"/>
</dbReference>
<evidence type="ECO:0000313" key="3">
    <source>
        <dbReference type="EMBL" id="BBY62878.1"/>
    </source>
</evidence>
<gene>
    <name evidence="3" type="ORF">MHEL_11210</name>
</gene>
<dbReference type="InterPro" id="IPR049934">
    <property type="entry name" value="GjpA-like"/>
</dbReference>
<name>A0A7I7T1D7_9MYCO</name>
<keyword evidence="2" id="KW-0732">Signal</keyword>
<feature type="compositionally biased region" description="Polar residues" evidence="1">
    <location>
        <begin position="338"/>
        <end position="347"/>
    </location>
</feature>
<sequence>MPAIPRPFIAAGAAVVATSAIAMSPVVAPPPSLRAEAAIQLTATTDWAEVFAEASAKAQALFDTWREAPAPILQQIAANLASYLTQLPDLPGIAARIQANFQAALAASTAADPSTLDNTHRAFYELLPVVMQLPGVPQLLQLNISPTGKQLLAFSTTALSGVLLGMAGPLLGPLVVLASSLESIRTDLGASTPDVASAMSTLAGIPAAMADAFLNGGEHVDITALAKEFGPAIGVSFPDGVEVGIALGGLLSPGGSIFNALDFAYDNDLLGLLHIHVPLATGTAVGPIGAMMELARTIAKAIGWDGASSSAASQRSAKSAASTSGLAAANEVPRSVLSSGTANTARNRSAKADIAIPSASSSRPDNVVAKRTIGGGNRDQSTSTPSSSSKAGTAKTNRPARAAAAG</sequence>
<dbReference type="NCBIfam" id="NF033942">
    <property type="entry name" value="GjpA"/>
    <property type="match status" value="1"/>
</dbReference>
<organism evidence="3 4">
    <name type="scientific">Mycolicibacterium helvum</name>
    <dbReference type="NCBI Taxonomy" id="1534349"/>
    <lineage>
        <taxon>Bacteria</taxon>
        <taxon>Bacillati</taxon>
        <taxon>Actinomycetota</taxon>
        <taxon>Actinomycetes</taxon>
        <taxon>Mycobacteriales</taxon>
        <taxon>Mycobacteriaceae</taxon>
        <taxon>Mycolicibacterium</taxon>
    </lineage>
</organism>
<evidence type="ECO:0000256" key="1">
    <source>
        <dbReference type="SAM" id="MobiDB-lite"/>
    </source>
</evidence>
<dbReference type="EMBL" id="AP022596">
    <property type="protein sequence ID" value="BBY62878.1"/>
    <property type="molecule type" value="Genomic_DNA"/>
</dbReference>
<feature type="compositionally biased region" description="Low complexity" evidence="1">
    <location>
        <begin position="381"/>
        <end position="406"/>
    </location>
</feature>
<dbReference type="AlphaFoldDB" id="A0A7I7T1D7"/>
<keyword evidence="4" id="KW-1185">Reference proteome</keyword>
<proteinExistence type="predicted"/>
<accession>A0A7I7T1D7</accession>
<evidence type="ECO:0000256" key="2">
    <source>
        <dbReference type="SAM" id="SignalP"/>
    </source>
</evidence>
<dbReference type="Proteomes" id="UP000467148">
    <property type="component" value="Chromosome"/>
</dbReference>
<evidence type="ECO:0008006" key="5">
    <source>
        <dbReference type="Google" id="ProtNLM"/>
    </source>
</evidence>